<dbReference type="InterPro" id="IPR002104">
    <property type="entry name" value="Integrase_catalytic"/>
</dbReference>
<dbReference type="KEGG" id="rpe:RPE_2480"/>
<evidence type="ECO:0000313" key="4">
    <source>
        <dbReference type="EMBL" id="ABJ06419.1"/>
    </source>
</evidence>
<evidence type="ECO:0000256" key="1">
    <source>
        <dbReference type="ARBA" id="ARBA00022908"/>
    </source>
</evidence>
<dbReference type="AlphaFoldDB" id="Q07NR5"/>
<evidence type="ECO:0000259" key="3">
    <source>
        <dbReference type="PROSITE" id="PS51898"/>
    </source>
</evidence>
<proteinExistence type="predicted"/>
<organism evidence="4">
    <name type="scientific">Rhodopseudomonas palustris (strain BisA53)</name>
    <dbReference type="NCBI Taxonomy" id="316055"/>
    <lineage>
        <taxon>Bacteria</taxon>
        <taxon>Pseudomonadati</taxon>
        <taxon>Pseudomonadota</taxon>
        <taxon>Alphaproteobacteria</taxon>
        <taxon>Hyphomicrobiales</taxon>
        <taxon>Nitrobacteraceae</taxon>
        <taxon>Rhodopseudomonas</taxon>
    </lineage>
</organism>
<dbReference type="PROSITE" id="PS51898">
    <property type="entry name" value="TYR_RECOMBINASE"/>
    <property type="match status" value="1"/>
</dbReference>
<dbReference type="HOGENOM" id="CLU_582224_0_0_5"/>
<dbReference type="EMBL" id="CP000463">
    <property type="protein sequence ID" value="ABJ06419.1"/>
    <property type="molecule type" value="Genomic_DNA"/>
</dbReference>
<dbReference type="InterPro" id="IPR011010">
    <property type="entry name" value="DNA_brk_join_enz"/>
</dbReference>
<dbReference type="GO" id="GO:0006310">
    <property type="term" value="P:DNA recombination"/>
    <property type="evidence" value="ECO:0007669"/>
    <property type="project" value="UniProtKB-KW"/>
</dbReference>
<dbReference type="GO" id="GO:0015074">
    <property type="term" value="P:DNA integration"/>
    <property type="evidence" value="ECO:0007669"/>
    <property type="project" value="UniProtKB-KW"/>
</dbReference>
<protein>
    <submittedName>
        <fullName evidence="4">Phage integrase family protein</fullName>
    </submittedName>
</protein>
<reference evidence="4" key="1">
    <citation type="submission" date="2006-09" db="EMBL/GenBank/DDBJ databases">
        <title>Complete sequence of Rhodopseudomonas palustris BisA53.</title>
        <authorList>
            <consortium name="US DOE Joint Genome Institute"/>
            <person name="Copeland A."/>
            <person name="Lucas S."/>
            <person name="Lapidus A."/>
            <person name="Barry K."/>
            <person name="Detter J.C."/>
            <person name="Glavina del Rio T."/>
            <person name="Hammon N."/>
            <person name="Israni S."/>
            <person name="Dalin E."/>
            <person name="Tice H."/>
            <person name="Pitluck S."/>
            <person name="Chain P."/>
            <person name="Malfatti S."/>
            <person name="Shin M."/>
            <person name="Vergez L."/>
            <person name="Schmutz J."/>
            <person name="Larimer F."/>
            <person name="Land M."/>
            <person name="Hauser L."/>
            <person name="Pelletier D.A."/>
            <person name="Kyrpides N."/>
            <person name="Kim E."/>
            <person name="Harwood C.S."/>
            <person name="Oda Y."/>
            <person name="Richardson P."/>
        </authorList>
    </citation>
    <scope>NUCLEOTIDE SEQUENCE [LARGE SCALE GENOMIC DNA]</scope>
    <source>
        <strain evidence="4">BisA53</strain>
    </source>
</reference>
<dbReference type="PANTHER" id="PTHR30349">
    <property type="entry name" value="PHAGE INTEGRASE-RELATED"/>
    <property type="match status" value="1"/>
</dbReference>
<name>Q07NR5_RHOP5</name>
<dbReference type="InterPro" id="IPR013762">
    <property type="entry name" value="Integrase-like_cat_sf"/>
</dbReference>
<feature type="domain" description="Tyr recombinase" evidence="3">
    <location>
        <begin position="161"/>
        <end position="390"/>
    </location>
</feature>
<dbReference type="GO" id="GO:0003677">
    <property type="term" value="F:DNA binding"/>
    <property type="evidence" value="ECO:0007669"/>
    <property type="project" value="InterPro"/>
</dbReference>
<dbReference type="InterPro" id="IPR050090">
    <property type="entry name" value="Tyrosine_recombinase_XerCD"/>
</dbReference>
<dbReference type="CDD" id="cd00397">
    <property type="entry name" value="DNA_BRE_C"/>
    <property type="match status" value="1"/>
</dbReference>
<sequence length="416" mass="47924">MANLGFARFKHVPVLFDNAWHYMREHSRYLRERAVLAYRPLDDRGDFPRPKTLERIAHTLSNWDAWTVSKGIDWRQASYDHVLHYQNDQVNGAWSKSGEPLDASTANSRADEVTHFLRWAHLTGLRPSFEFKMTLKQTSIGGKIRTIAVRVGRAKSSNSPPELGHLPKAEEIKAWLESVRMRRGEAKHLACRFVLETGARREEVAQVKVQHWPTEKSVDAAIRAGDAFVTMTLRDGTKGAKPRNIKVPVSFARNVLTWLPKRATYTYRYFKRTGKRTDRLFVSDSGQHAGIPLSGPTIWKAFHEVEPRPEDWTPHKGRHAHACFLLIYALENEAKAAGMNMKLMGVDWIRDRGKHWLDLLRRQFGHVSSETTELYLRWIITSVGLAKMAAGWHEFLNSDDQKEQINDSNRDQERRA</sequence>
<keyword evidence="1" id="KW-0229">DNA integration</keyword>
<dbReference type="SUPFAM" id="SSF56349">
    <property type="entry name" value="DNA breaking-rejoining enzymes"/>
    <property type="match status" value="1"/>
</dbReference>
<dbReference type="Gene3D" id="1.10.443.10">
    <property type="entry name" value="Intergrase catalytic core"/>
    <property type="match status" value="1"/>
</dbReference>
<evidence type="ECO:0000256" key="2">
    <source>
        <dbReference type="ARBA" id="ARBA00023172"/>
    </source>
</evidence>
<accession>Q07NR5</accession>
<keyword evidence="2" id="KW-0233">DNA recombination</keyword>
<gene>
    <name evidence="4" type="ordered locus">RPE_2480</name>
</gene>
<dbReference type="eggNOG" id="COG0582">
    <property type="taxonomic scope" value="Bacteria"/>
</dbReference>
<dbReference type="STRING" id="316055.RPE_2480"/>
<dbReference type="PANTHER" id="PTHR30349:SF64">
    <property type="entry name" value="PROPHAGE INTEGRASE INTD-RELATED"/>
    <property type="match status" value="1"/>
</dbReference>